<dbReference type="Pfam" id="PF13342">
    <property type="entry name" value="Toprim_Crpt"/>
    <property type="match status" value="1"/>
</dbReference>
<keyword evidence="6" id="KW-0799">Topoisomerase</keyword>
<dbReference type="InterPro" id="IPR003601">
    <property type="entry name" value="Topo_IA_2"/>
</dbReference>
<dbReference type="CDD" id="cd03362">
    <property type="entry name" value="TOPRIM_TopoIA_TopoIII"/>
    <property type="match status" value="1"/>
</dbReference>
<dbReference type="InterPro" id="IPR025589">
    <property type="entry name" value="Toprim_C_rpt"/>
</dbReference>
<evidence type="ECO:0000256" key="2">
    <source>
        <dbReference type="ARBA" id="ARBA00009446"/>
    </source>
</evidence>
<dbReference type="Gene3D" id="3.40.50.140">
    <property type="match status" value="1"/>
</dbReference>
<dbReference type="SMART" id="SM00436">
    <property type="entry name" value="TOP1Bc"/>
    <property type="match status" value="1"/>
</dbReference>
<dbReference type="GO" id="GO:0003677">
    <property type="term" value="F:DNA binding"/>
    <property type="evidence" value="ECO:0007669"/>
    <property type="project" value="UniProtKB-KW"/>
</dbReference>
<dbReference type="InterPro" id="IPR034144">
    <property type="entry name" value="TOPRIM_TopoIII"/>
</dbReference>
<proteinExistence type="inferred from homology"/>
<dbReference type="PROSITE" id="PS50880">
    <property type="entry name" value="TOPRIM"/>
    <property type="match status" value="1"/>
</dbReference>
<dbReference type="InterPro" id="IPR023406">
    <property type="entry name" value="Topo_IA_AS"/>
</dbReference>
<dbReference type="GO" id="GO:0006310">
    <property type="term" value="P:DNA recombination"/>
    <property type="evidence" value="ECO:0007669"/>
    <property type="project" value="TreeGrafter"/>
</dbReference>
<comment type="caution">
    <text evidence="15">The sequence shown here is derived from an EMBL/GenBank/DDBJ whole genome shotgun (WGS) entry which is preliminary data.</text>
</comment>
<dbReference type="GO" id="GO:0006281">
    <property type="term" value="P:DNA repair"/>
    <property type="evidence" value="ECO:0007669"/>
    <property type="project" value="TreeGrafter"/>
</dbReference>
<evidence type="ECO:0000256" key="6">
    <source>
        <dbReference type="ARBA" id="ARBA00023029"/>
    </source>
</evidence>
<dbReference type="GO" id="GO:0003917">
    <property type="term" value="F:DNA topoisomerase type I (single strand cut, ATP-independent) activity"/>
    <property type="evidence" value="ECO:0007669"/>
    <property type="project" value="UniProtKB-EC"/>
</dbReference>
<dbReference type="InterPro" id="IPR023405">
    <property type="entry name" value="Topo_IA_core_domain"/>
</dbReference>
<evidence type="ECO:0000256" key="11">
    <source>
        <dbReference type="ARBA" id="ARBA00032235"/>
    </source>
</evidence>
<keyword evidence="8 15" id="KW-0413">Isomerase</keyword>
<dbReference type="Pfam" id="PF01131">
    <property type="entry name" value="Topoisom_bac"/>
    <property type="match status" value="1"/>
</dbReference>
<accession>A0A165QRB5</accession>
<evidence type="ECO:0000313" key="16">
    <source>
        <dbReference type="Proteomes" id="UP000076630"/>
    </source>
</evidence>
<dbReference type="EC" id="5.6.2.1" evidence="3"/>
<dbReference type="SMART" id="SM00437">
    <property type="entry name" value="TOP1Ac"/>
    <property type="match status" value="1"/>
</dbReference>
<dbReference type="Gene3D" id="2.70.20.10">
    <property type="entry name" value="Topoisomerase I, domain 3"/>
    <property type="match status" value="1"/>
</dbReference>
<gene>
    <name evidence="15" type="ORF">AV926_16145</name>
</gene>
<reference evidence="15 16" key="1">
    <citation type="submission" date="2016-01" db="EMBL/GenBank/DDBJ databases">
        <title>Whole genome sequencing of Myroides marinus L41.</title>
        <authorList>
            <person name="Hong K.W."/>
        </authorList>
    </citation>
    <scope>NUCLEOTIDE SEQUENCE [LARGE SCALE GENOMIC DNA]</scope>
    <source>
        <strain evidence="15 16">L41</strain>
    </source>
</reference>
<evidence type="ECO:0000259" key="14">
    <source>
        <dbReference type="PROSITE" id="PS52039"/>
    </source>
</evidence>
<dbReference type="PROSITE" id="PS52039">
    <property type="entry name" value="TOPO_IA_2"/>
    <property type="match status" value="1"/>
</dbReference>
<evidence type="ECO:0000259" key="13">
    <source>
        <dbReference type="PROSITE" id="PS50880"/>
    </source>
</evidence>
<dbReference type="OrthoDB" id="9803554at2"/>
<dbReference type="Gene3D" id="1.10.290.10">
    <property type="entry name" value="Topoisomerase I, domain 4"/>
    <property type="match status" value="1"/>
</dbReference>
<dbReference type="InterPro" id="IPR013826">
    <property type="entry name" value="Topo_IA_cen_sub3"/>
</dbReference>
<dbReference type="GO" id="GO:0046872">
    <property type="term" value="F:metal ion binding"/>
    <property type="evidence" value="ECO:0007669"/>
    <property type="project" value="UniProtKB-KW"/>
</dbReference>
<evidence type="ECO:0000256" key="1">
    <source>
        <dbReference type="ARBA" id="ARBA00000213"/>
    </source>
</evidence>
<comment type="catalytic activity">
    <reaction evidence="1">
        <text>ATP-independent breakage of single-stranded DNA, followed by passage and rejoining.</text>
        <dbReference type="EC" id="5.6.2.1"/>
    </reaction>
</comment>
<evidence type="ECO:0000256" key="3">
    <source>
        <dbReference type="ARBA" id="ARBA00012891"/>
    </source>
</evidence>
<evidence type="ECO:0000256" key="5">
    <source>
        <dbReference type="ARBA" id="ARBA00022842"/>
    </source>
</evidence>
<dbReference type="InterPro" id="IPR013824">
    <property type="entry name" value="Topo_IA_cen_sub1"/>
</dbReference>
<dbReference type="GO" id="GO:0043597">
    <property type="term" value="C:cytoplasmic replication fork"/>
    <property type="evidence" value="ECO:0007669"/>
    <property type="project" value="TreeGrafter"/>
</dbReference>
<feature type="domain" description="Toprim" evidence="13">
    <location>
        <begin position="1"/>
        <end position="141"/>
    </location>
</feature>
<dbReference type="InterPro" id="IPR003602">
    <property type="entry name" value="Topo_IA_DNA-bd_dom"/>
</dbReference>
<dbReference type="InterPro" id="IPR000380">
    <property type="entry name" value="Topo_IA"/>
</dbReference>
<comment type="similarity">
    <text evidence="2">Belongs to the type IA topoisomerase family.</text>
</comment>
<dbReference type="CDD" id="cd00186">
    <property type="entry name" value="TOP1Ac"/>
    <property type="match status" value="1"/>
</dbReference>
<keyword evidence="16" id="KW-1185">Reference proteome</keyword>
<feature type="domain" description="Topo IA-type catalytic" evidence="14">
    <location>
        <begin position="158"/>
        <end position="589"/>
    </location>
</feature>
<evidence type="ECO:0000256" key="4">
    <source>
        <dbReference type="ARBA" id="ARBA00022723"/>
    </source>
</evidence>
<dbReference type="PRINTS" id="PR00417">
    <property type="entry name" value="PRTPISMRASEI"/>
</dbReference>
<evidence type="ECO:0000256" key="10">
    <source>
        <dbReference type="ARBA" id="ARBA00031985"/>
    </source>
</evidence>
<name>A0A165QRB5_9FLAO</name>
<evidence type="ECO:0000256" key="12">
    <source>
        <dbReference type="ARBA" id="ARBA00032877"/>
    </source>
</evidence>
<dbReference type="PANTHER" id="PTHR11390">
    <property type="entry name" value="PROKARYOTIC DNA TOPOISOMERASE"/>
    <property type="match status" value="1"/>
</dbReference>
<dbReference type="PANTHER" id="PTHR11390:SF21">
    <property type="entry name" value="DNA TOPOISOMERASE 3-ALPHA"/>
    <property type="match status" value="1"/>
</dbReference>
<dbReference type="SMART" id="SM00493">
    <property type="entry name" value="TOPRIM"/>
    <property type="match status" value="1"/>
</dbReference>
<dbReference type="EMBL" id="LQNU01000078">
    <property type="protein sequence ID" value="KZE76174.1"/>
    <property type="molecule type" value="Genomic_DNA"/>
</dbReference>
<keyword evidence="5" id="KW-0460">Magnesium</keyword>
<dbReference type="Gene3D" id="1.10.460.10">
    <property type="entry name" value="Topoisomerase I, domain 2"/>
    <property type="match status" value="1"/>
</dbReference>
<protein>
    <recommendedName>
        <fullName evidence="3">DNA topoisomerase</fullName>
        <ecNumber evidence="3">5.6.2.1</ecNumber>
    </recommendedName>
    <alternativeName>
        <fullName evidence="12">Omega-protein</fullName>
    </alternativeName>
    <alternativeName>
        <fullName evidence="11">Relaxing enzyme</fullName>
    </alternativeName>
    <alternativeName>
        <fullName evidence="9">Swivelase</fullName>
    </alternativeName>
    <alternativeName>
        <fullName evidence="10">Untwisting enzyme</fullName>
    </alternativeName>
</protein>
<dbReference type="Proteomes" id="UP000076630">
    <property type="component" value="Unassembled WGS sequence"/>
</dbReference>
<dbReference type="InterPro" id="IPR013497">
    <property type="entry name" value="Topo_IA_cen"/>
</dbReference>
<sequence length="688" mass="78466">MIVILAEKPSVAREIATLVGAKTKKEGFIEGNGYCITWAIGHLVSLAMPEDYGFQGFKREALPILPRSYLLVPRKIKKDKKYIADPGALKQLKVIDILFKTCSEIIVATDAGREGELIFRYIYQYLNCNKPFKRLWISSLTEKAINDGLQNLKEGSVFDGLFRAGHSRSRADWLVGINASQALTVSMNDSVYSLGRVQTPTLSLICKRYMEYSSFTKKLYYKIELTHQKEGVVFRSLSADKWEDKQKIEPALKLIEKQSESIITKVETKTIREESPLLFDLTSLQKRANELFGFSADETLSVAQSLYEKKFITYPRTSSKYIPEDLWPEIPSLLKVLSDDSRYINFLLKLKLARLNKKIVNDVKVTDHHGLLTTDRLPSTISAMEESIYHLIAQRVWESVFEPCVKKQTDITLNVLDYGFSFKSTSIMELGWRAIRKELSTNDDEVIVELPDLKQGDKLKIQEATTLEKSTRPKSLYTESTLLSAMENASKEVEDKSLQSVIKNTGIGTAATRASIIETLLKRDYITRKAKSLVPTEKGLKVYEIVKDKLISDVLLTAKWESAFKEIEENKTNMEDFHRQIEDYTIEITNELLSIRSNRETDHLSCPKCKQHTLQLREKVVKCLEPECDWILFRDVCGIKLSVDDVTDLLEQGKTKLLKGLISKAGKKFDAFIILKEDCTTGFEFNNK</sequence>
<dbReference type="RefSeq" id="WP_038987553.1">
    <property type="nucleotide sequence ID" value="NZ_JWJO01000051.1"/>
</dbReference>
<dbReference type="InterPro" id="IPR013825">
    <property type="entry name" value="Topo_IA_cen_sub2"/>
</dbReference>
<dbReference type="AlphaFoldDB" id="A0A165QRB5"/>
<evidence type="ECO:0000256" key="9">
    <source>
        <dbReference type="ARBA" id="ARBA00030003"/>
    </source>
</evidence>
<dbReference type="GO" id="GO:0006265">
    <property type="term" value="P:DNA topological change"/>
    <property type="evidence" value="ECO:0007669"/>
    <property type="project" value="InterPro"/>
</dbReference>
<evidence type="ECO:0000256" key="7">
    <source>
        <dbReference type="ARBA" id="ARBA00023125"/>
    </source>
</evidence>
<dbReference type="NCBIfam" id="TIGR01056">
    <property type="entry name" value="topB"/>
    <property type="match status" value="1"/>
</dbReference>
<dbReference type="InterPro" id="IPR005738">
    <property type="entry name" value="TopoIII"/>
</dbReference>
<keyword evidence="4" id="KW-0479">Metal-binding</keyword>
<organism evidence="15 16">
    <name type="scientific">Myroides marinus</name>
    <dbReference type="NCBI Taxonomy" id="703342"/>
    <lineage>
        <taxon>Bacteria</taxon>
        <taxon>Pseudomonadati</taxon>
        <taxon>Bacteroidota</taxon>
        <taxon>Flavobacteriia</taxon>
        <taxon>Flavobacteriales</taxon>
        <taxon>Flavobacteriaceae</taxon>
        <taxon>Myroides</taxon>
    </lineage>
</organism>
<dbReference type="InterPro" id="IPR006171">
    <property type="entry name" value="TOPRIM_dom"/>
</dbReference>
<evidence type="ECO:0000256" key="8">
    <source>
        <dbReference type="ARBA" id="ARBA00023235"/>
    </source>
</evidence>
<dbReference type="SUPFAM" id="SSF56712">
    <property type="entry name" value="Prokaryotic type I DNA topoisomerase"/>
    <property type="match status" value="1"/>
</dbReference>
<evidence type="ECO:0000313" key="15">
    <source>
        <dbReference type="EMBL" id="KZE76174.1"/>
    </source>
</evidence>
<dbReference type="PROSITE" id="PS00396">
    <property type="entry name" value="TOPO_IA_1"/>
    <property type="match status" value="1"/>
</dbReference>
<dbReference type="Pfam" id="PF01751">
    <property type="entry name" value="Toprim"/>
    <property type="match status" value="1"/>
</dbReference>
<keyword evidence="7" id="KW-0238">DNA-binding</keyword>